<dbReference type="EMBL" id="QKYN01000016">
    <property type="protein sequence ID" value="RAG86942.1"/>
    <property type="molecule type" value="Genomic_DNA"/>
</dbReference>
<feature type="transmembrane region" description="Helical" evidence="2">
    <location>
        <begin position="248"/>
        <end position="274"/>
    </location>
</feature>
<keyword evidence="2" id="KW-1133">Transmembrane helix</keyword>
<accession>A0A2X0INZ2</accession>
<dbReference type="OrthoDB" id="4350222at2"/>
<feature type="region of interest" description="Disordered" evidence="1">
    <location>
        <begin position="79"/>
        <end position="120"/>
    </location>
</feature>
<dbReference type="RefSeq" id="WP_111499361.1">
    <property type="nucleotide sequence ID" value="NZ_QKYN01000016.1"/>
</dbReference>
<evidence type="ECO:0000313" key="4">
    <source>
        <dbReference type="Proteomes" id="UP000248889"/>
    </source>
</evidence>
<gene>
    <name evidence="3" type="ORF">DN069_03750</name>
</gene>
<feature type="compositionally biased region" description="Low complexity" evidence="1">
    <location>
        <begin position="84"/>
        <end position="109"/>
    </location>
</feature>
<dbReference type="Proteomes" id="UP000248889">
    <property type="component" value="Unassembled WGS sequence"/>
</dbReference>
<keyword evidence="4" id="KW-1185">Reference proteome</keyword>
<name>A0A2X0INZ2_9ACTN</name>
<organism evidence="3 4">
    <name type="scientific">Streptacidiphilus pinicola</name>
    <dbReference type="NCBI Taxonomy" id="2219663"/>
    <lineage>
        <taxon>Bacteria</taxon>
        <taxon>Bacillati</taxon>
        <taxon>Actinomycetota</taxon>
        <taxon>Actinomycetes</taxon>
        <taxon>Kitasatosporales</taxon>
        <taxon>Streptomycetaceae</taxon>
        <taxon>Streptacidiphilus</taxon>
    </lineage>
</organism>
<keyword evidence="2" id="KW-0472">Membrane</keyword>
<sequence>MGIESEQLVYDYLSRVGDLAGQAPGLTAADRARLVNELRQSIDSQRASSSSSSVRAEVGSVRKILAGLGTPEQVVRRAAGGGSSVASGPAVPATASPSPSYGSAPAGASMRPSIPSQAGAPTLEGRAEFVRADAGSVPATGAQWWTFESGGAGFPGAGVRMVQPPGWSGSFEGDFMHPEATATVDPITGLPTAQPGAAQAPGAAGAVDADALGEAEPAGTAGLLRRLLGGGAGGGVSVSRPSIPFVEALATLVLAAAAVTGFWYVAVLGWLFAYAGRRFGHRAGRFAALWIPGLMAAACGFWLYSRTGHTPGHPGLTGSQLSAATHNAFSFWLRASAGLSAAFLAFRITRR</sequence>
<dbReference type="AlphaFoldDB" id="A0A2X0INZ2"/>
<evidence type="ECO:0000256" key="2">
    <source>
        <dbReference type="SAM" id="Phobius"/>
    </source>
</evidence>
<feature type="transmembrane region" description="Helical" evidence="2">
    <location>
        <begin position="324"/>
        <end position="346"/>
    </location>
</feature>
<evidence type="ECO:0000313" key="3">
    <source>
        <dbReference type="EMBL" id="RAG86942.1"/>
    </source>
</evidence>
<reference evidence="3 4" key="1">
    <citation type="submission" date="2018-06" db="EMBL/GenBank/DDBJ databases">
        <title>Streptacidiphilus pinicola sp. nov., isolated from pine grove soil.</title>
        <authorList>
            <person name="Roh S.G."/>
            <person name="Park S."/>
            <person name="Kim M.-K."/>
            <person name="Yun B.-R."/>
            <person name="Park J."/>
            <person name="Kim M.J."/>
            <person name="Kim Y.S."/>
            <person name="Kim S.B."/>
        </authorList>
    </citation>
    <scope>NUCLEOTIDE SEQUENCE [LARGE SCALE GENOMIC DNA]</scope>
    <source>
        <strain evidence="3 4">MMS16-CNU450</strain>
    </source>
</reference>
<proteinExistence type="predicted"/>
<keyword evidence="2" id="KW-0812">Transmembrane</keyword>
<evidence type="ECO:0000256" key="1">
    <source>
        <dbReference type="SAM" id="MobiDB-lite"/>
    </source>
</evidence>
<protein>
    <submittedName>
        <fullName evidence="3">Uncharacterized protein</fullName>
    </submittedName>
</protein>
<feature type="transmembrane region" description="Helical" evidence="2">
    <location>
        <begin position="286"/>
        <end position="304"/>
    </location>
</feature>
<comment type="caution">
    <text evidence="3">The sequence shown here is derived from an EMBL/GenBank/DDBJ whole genome shotgun (WGS) entry which is preliminary data.</text>
</comment>